<evidence type="ECO:0000256" key="12">
    <source>
        <dbReference type="ARBA" id="ARBA00023224"/>
    </source>
</evidence>
<comment type="similarity">
    <text evidence="13">Belongs to the G-protein coupled receptor 1 family.</text>
</comment>
<evidence type="ECO:0000313" key="16">
    <source>
        <dbReference type="EMBL" id="KAG8431589.1"/>
    </source>
</evidence>
<comment type="caution">
    <text evidence="16">The sequence shown here is derived from an EMBL/GenBank/DDBJ whole genome shotgun (WGS) entry which is preliminary data.</text>
</comment>
<sequence length="308" mass="34745">KDNYTAVHEFLISGFKDLQKFQFPVFLTVLIFYVATLTGNLLIIHLVSTGRQFQSPMYFFLGHLSVCDILLSTNVAPNALKVILLGRSPISFISCNVQLFFFASSVIIECCLLTVMSYDRYLAICNPLLYTTIMNPKMCWCLAFWPWVTGFLLSMINNILISHLEFCGPNIIDHFFCDLAPLLELSCSDTTAVEIHVSIVTIVICIIQITLIIATYISIVISILKISTASGRKKAFSTCSSHLSVVFVYYGTLITLYLAPARGYSLQLNKVLSLLNTIVTPLFNPIIYSLRNKEIRKAIFKWKPRSTF</sequence>
<dbReference type="PRINTS" id="PR00237">
    <property type="entry name" value="GPCRRHODOPSN"/>
</dbReference>
<dbReference type="PANTHER" id="PTHR24242">
    <property type="entry name" value="G-PROTEIN COUPLED RECEPTOR"/>
    <property type="match status" value="1"/>
</dbReference>
<feature type="domain" description="G-protein coupled receptors family 1 profile" evidence="15">
    <location>
        <begin position="39"/>
        <end position="288"/>
    </location>
</feature>
<dbReference type="SUPFAM" id="SSF81321">
    <property type="entry name" value="Family A G protein-coupled receptor-like"/>
    <property type="match status" value="1"/>
</dbReference>
<dbReference type="InterPro" id="IPR050939">
    <property type="entry name" value="Olfactory_GPCR1"/>
</dbReference>
<name>A0A8T2IG09_9PIPI</name>
<proteinExistence type="inferred from homology"/>
<dbReference type="OrthoDB" id="5967130at2759"/>
<organism evidence="16 17">
    <name type="scientific">Hymenochirus boettgeri</name>
    <name type="common">Congo dwarf clawed frog</name>
    <dbReference type="NCBI Taxonomy" id="247094"/>
    <lineage>
        <taxon>Eukaryota</taxon>
        <taxon>Metazoa</taxon>
        <taxon>Chordata</taxon>
        <taxon>Craniata</taxon>
        <taxon>Vertebrata</taxon>
        <taxon>Euteleostomi</taxon>
        <taxon>Amphibia</taxon>
        <taxon>Batrachia</taxon>
        <taxon>Anura</taxon>
        <taxon>Pipoidea</taxon>
        <taxon>Pipidae</taxon>
        <taxon>Pipinae</taxon>
        <taxon>Hymenochirus</taxon>
    </lineage>
</organism>
<evidence type="ECO:0000256" key="3">
    <source>
        <dbReference type="ARBA" id="ARBA00022606"/>
    </source>
</evidence>
<evidence type="ECO:0000256" key="2">
    <source>
        <dbReference type="ARBA" id="ARBA00022475"/>
    </source>
</evidence>
<keyword evidence="6 14" id="KW-1133">Transmembrane helix</keyword>
<feature type="transmembrane region" description="Helical" evidence="14">
    <location>
        <begin position="97"/>
        <end position="118"/>
    </location>
</feature>
<evidence type="ECO:0000256" key="5">
    <source>
        <dbReference type="ARBA" id="ARBA00022725"/>
    </source>
</evidence>
<keyword evidence="9" id="KW-1015">Disulfide bond</keyword>
<dbReference type="PRINTS" id="PR00245">
    <property type="entry name" value="OLFACTORYR"/>
</dbReference>
<keyword evidence="8 14" id="KW-0472">Membrane</keyword>
<keyword evidence="5 14" id="KW-0552">Olfaction</keyword>
<dbReference type="InterPro" id="IPR000725">
    <property type="entry name" value="Olfact_rcpt"/>
</dbReference>
<dbReference type="InterPro" id="IPR000276">
    <property type="entry name" value="GPCR_Rhodpsn"/>
</dbReference>
<keyword evidence="7 13" id="KW-0297">G-protein coupled receptor</keyword>
<keyword evidence="4 13" id="KW-0812">Transmembrane</keyword>
<dbReference type="GO" id="GO:0004930">
    <property type="term" value="F:G protein-coupled receptor activity"/>
    <property type="evidence" value="ECO:0007669"/>
    <property type="project" value="UniProtKB-KW"/>
</dbReference>
<gene>
    <name evidence="16" type="ORF">GDO86_018082</name>
</gene>
<evidence type="ECO:0000313" key="17">
    <source>
        <dbReference type="Proteomes" id="UP000812440"/>
    </source>
</evidence>
<dbReference type="AlphaFoldDB" id="A0A8T2IG09"/>
<dbReference type="GO" id="GO:0004984">
    <property type="term" value="F:olfactory receptor activity"/>
    <property type="evidence" value="ECO:0007669"/>
    <property type="project" value="InterPro"/>
</dbReference>
<keyword evidence="10 13" id="KW-0675">Receptor</keyword>
<comment type="subcellular location">
    <subcellularLocation>
        <location evidence="1 14">Cell membrane</location>
        <topology evidence="1 14">Multi-pass membrane protein</topology>
    </subcellularLocation>
</comment>
<keyword evidence="12 13" id="KW-0807">Transducer</keyword>
<dbReference type="PANTHER" id="PTHR24242:SF253">
    <property type="entry name" value="OLFACTORY RECEPTOR-RELATED"/>
    <property type="match status" value="1"/>
</dbReference>
<feature type="non-terminal residue" evidence="16">
    <location>
        <position position="1"/>
    </location>
</feature>
<evidence type="ECO:0000256" key="1">
    <source>
        <dbReference type="ARBA" id="ARBA00004651"/>
    </source>
</evidence>
<dbReference type="FunFam" id="1.20.1070.10:FF:000010">
    <property type="entry name" value="Olfactory receptor"/>
    <property type="match status" value="1"/>
</dbReference>
<keyword evidence="2 14" id="KW-1003">Cell membrane</keyword>
<dbReference type="EMBL" id="JAACNH010000129">
    <property type="protein sequence ID" value="KAG8431589.1"/>
    <property type="molecule type" value="Genomic_DNA"/>
</dbReference>
<dbReference type="Proteomes" id="UP000812440">
    <property type="component" value="Unassembled WGS sequence"/>
</dbReference>
<dbReference type="GO" id="GO:0005886">
    <property type="term" value="C:plasma membrane"/>
    <property type="evidence" value="ECO:0007669"/>
    <property type="project" value="UniProtKB-SubCell"/>
</dbReference>
<evidence type="ECO:0000256" key="6">
    <source>
        <dbReference type="ARBA" id="ARBA00022989"/>
    </source>
</evidence>
<accession>A0A8T2IG09</accession>
<feature type="transmembrane region" description="Helical" evidence="14">
    <location>
        <begin position="23"/>
        <end position="46"/>
    </location>
</feature>
<evidence type="ECO:0000256" key="10">
    <source>
        <dbReference type="ARBA" id="ARBA00023170"/>
    </source>
</evidence>
<keyword evidence="11" id="KW-0325">Glycoprotein</keyword>
<feature type="transmembrane region" description="Helical" evidence="14">
    <location>
        <begin position="58"/>
        <end position="77"/>
    </location>
</feature>
<feature type="transmembrane region" description="Helical" evidence="14">
    <location>
        <begin position="271"/>
        <end position="290"/>
    </location>
</feature>
<keyword evidence="17" id="KW-1185">Reference proteome</keyword>
<evidence type="ECO:0000256" key="11">
    <source>
        <dbReference type="ARBA" id="ARBA00023180"/>
    </source>
</evidence>
<dbReference type="Gene3D" id="1.20.1070.10">
    <property type="entry name" value="Rhodopsin 7-helix transmembrane proteins"/>
    <property type="match status" value="1"/>
</dbReference>
<evidence type="ECO:0000256" key="7">
    <source>
        <dbReference type="ARBA" id="ARBA00023040"/>
    </source>
</evidence>
<dbReference type="PROSITE" id="PS00237">
    <property type="entry name" value="G_PROTEIN_RECEP_F1_1"/>
    <property type="match status" value="1"/>
</dbReference>
<dbReference type="PROSITE" id="PS50262">
    <property type="entry name" value="G_PROTEIN_RECEP_F1_2"/>
    <property type="match status" value="1"/>
</dbReference>
<evidence type="ECO:0000259" key="15">
    <source>
        <dbReference type="PROSITE" id="PS50262"/>
    </source>
</evidence>
<evidence type="ECO:0000256" key="8">
    <source>
        <dbReference type="ARBA" id="ARBA00023136"/>
    </source>
</evidence>
<reference evidence="16" key="1">
    <citation type="thesis" date="2020" institute="ProQuest LLC" country="789 East Eisenhower Parkway, Ann Arbor, MI, USA">
        <title>Comparative Genomics and Chromosome Evolution.</title>
        <authorList>
            <person name="Mudd A.B."/>
        </authorList>
    </citation>
    <scope>NUCLEOTIDE SEQUENCE</scope>
    <source>
        <strain evidence="16">Female2</strain>
        <tissue evidence="16">Blood</tissue>
    </source>
</reference>
<dbReference type="InterPro" id="IPR017452">
    <property type="entry name" value="GPCR_Rhodpsn_7TM"/>
</dbReference>
<feature type="transmembrane region" description="Helical" evidence="14">
    <location>
        <begin position="199"/>
        <end position="224"/>
    </location>
</feature>
<evidence type="ECO:0000256" key="9">
    <source>
        <dbReference type="ARBA" id="ARBA00023157"/>
    </source>
</evidence>
<dbReference type="Pfam" id="PF13853">
    <property type="entry name" value="7tm_4"/>
    <property type="match status" value="1"/>
</dbReference>
<feature type="transmembrane region" description="Helical" evidence="14">
    <location>
        <begin position="236"/>
        <end position="259"/>
    </location>
</feature>
<feature type="transmembrane region" description="Helical" evidence="14">
    <location>
        <begin position="139"/>
        <end position="161"/>
    </location>
</feature>
<evidence type="ECO:0000256" key="14">
    <source>
        <dbReference type="RuleBase" id="RU363047"/>
    </source>
</evidence>
<evidence type="ECO:0000256" key="13">
    <source>
        <dbReference type="RuleBase" id="RU000688"/>
    </source>
</evidence>
<evidence type="ECO:0000256" key="4">
    <source>
        <dbReference type="ARBA" id="ARBA00022692"/>
    </source>
</evidence>
<keyword evidence="3 14" id="KW-0716">Sensory transduction</keyword>
<protein>
    <recommendedName>
        <fullName evidence="14">Olfactory receptor</fullName>
    </recommendedName>
</protein>